<dbReference type="SMART" id="SM00220">
    <property type="entry name" value="S_TKc"/>
    <property type="match status" value="1"/>
</dbReference>
<dbReference type="PROSITE" id="PS00108">
    <property type="entry name" value="PROTEIN_KINASE_ST"/>
    <property type="match status" value="1"/>
</dbReference>
<keyword evidence="3 9" id="KW-0418">Kinase</keyword>
<feature type="compositionally biased region" description="Basic and acidic residues" evidence="7">
    <location>
        <begin position="271"/>
        <end position="282"/>
    </location>
</feature>
<evidence type="ECO:0000256" key="4">
    <source>
        <dbReference type="ARBA" id="ARBA00022840"/>
    </source>
</evidence>
<feature type="domain" description="Protein kinase" evidence="8">
    <location>
        <begin position="9"/>
        <end position="261"/>
    </location>
</feature>
<dbReference type="InterPro" id="IPR000719">
    <property type="entry name" value="Prot_kinase_dom"/>
</dbReference>
<evidence type="ECO:0000256" key="3">
    <source>
        <dbReference type="ARBA" id="ARBA00022777"/>
    </source>
</evidence>
<dbReference type="InterPro" id="IPR008271">
    <property type="entry name" value="Ser/Thr_kinase_AS"/>
</dbReference>
<dbReference type="PROSITE" id="PS50005">
    <property type="entry name" value="TPR"/>
    <property type="match status" value="1"/>
</dbReference>
<dbReference type="InterPro" id="IPR019734">
    <property type="entry name" value="TPR_rpt"/>
</dbReference>
<dbReference type="Pfam" id="PF00069">
    <property type="entry name" value="Pkinase"/>
    <property type="match status" value="1"/>
</dbReference>
<evidence type="ECO:0000313" key="10">
    <source>
        <dbReference type="Proteomes" id="UP000321039"/>
    </source>
</evidence>
<keyword evidence="4 6" id="KW-0067">ATP-binding</keyword>
<evidence type="ECO:0000256" key="1">
    <source>
        <dbReference type="ARBA" id="ARBA00022679"/>
    </source>
</evidence>
<dbReference type="CDD" id="cd14014">
    <property type="entry name" value="STKc_PknB_like"/>
    <property type="match status" value="1"/>
</dbReference>
<gene>
    <name evidence="9" type="ORF">FV139_03750</name>
</gene>
<feature type="repeat" description="TPR" evidence="5">
    <location>
        <begin position="465"/>
        <end position="498"/>
    </location>
</feature>
<evidence type="ECO:0000256" key="5">
    <source>
        <dbReference type="PROSITE-ProRule" id="PRU00339"/>
    </source>
</evidence>
<dbReference type="InterPro" id="IPR011009">
    <property type="entry name" value="Kinase-like_dom_sf"/>
</dbReference>
<keyword evidence="2 6" id="KW-0547">Nucleotide-binding</keyword>
<dbReference type="RefSeq" id="WP_148066874.1">
    <property type="nucleotide sequence ID" value="NZ_VRZA01000001.1"/>
</dbReference>
<name>A0A5C9A946_9GAMM</name>
<evidence type="ECO:0000256" key="2">
    <source>
        <dbReference type="ARBA" id="ARBA00022741"/>
    </source>
</evidence>
<evidence type="ECO:0000313" key="9">
    <source>
        <dbReference type="EMBL" id="TXS96602.1"/>
    </source>
</evidence>
<proteinExistence type="predicted"/>
<dbReference type="PANTHER" id="PTHR43289:SF6">
    <property type="entry name" value="SERINE_THREONINE-PROTEIN KINASE NEKL-3"/>
    <property type="match status" value="1"/>
</dbReference>
<dbReference type="Gene3D" id="3.30.200.20">
    <property type="entry name" value="Phosphorylase Kinase, domain 1"/>
    <property type="match status" value="1"/>
</dbReference>
<evidence type="ECO:0000256" key="7">
    <source>
        <dbReference type="SAM" id="MobiDB-lite"/>
    </source>
</evidence>
<keyword evidence="1" id="KW-0808">Transferase</keyword>
<dbReference type="PROSITE" id="PS50011">
    <property type="entry name" value="PROTEIN_KINASE_DOM"/>
    <property type="match status" value="1"/>
</dbReference>
<keyword evidence="5" id="KW-0802">TPR repeat</keyword>
<dbReference type="GO" id="GO:0005524">
    <property type="term" value="F:ATP binding"/>
    <property type="evidence" value="ECO:0007669"/>
    <property type="project" value="UniProtKB-UniRule"/>
</dbReference>
<dbReference type="PANTHER" id="PTHR43289">
    <property type="entry name" value="MITOGEN-ACTIVATED PROTEIN KINASE KINASE KINASE 20-RELATED"/>
    <property type="match status" value="1"/>
</dbReference>
<dbReference type="EMBL" id="VRZA01000001">
    <property type="protein sequence ID" value="TXS96602.1"/>
    <property type="molecule type" value="Genomic_DNA"/>
</dbReference>
<dbReference type="Gene3D" id="1.25.40.10">
    <property type="entry name" value="Tetratricopeptide repeat domain"/>
    <property type="match status" value="1"/>
</dbReference>
<feature type="binding site" evidence="6">
    <location>
        <position position="38"/>
    </location>
    <ligand>
        <name>ATP</name>
        <dbReference type="ChEBI" id="CHEBI:30616"/>
    </ligand>
</feature>
<sequence length="767" mass="83086">MAQFEIPGYEIYEQLGRGGMASVYRALHLNLDREVAIKVIDTDRIADESFSERFVREARISARLSHPHILQIYDVNVYGSLNYISMELLHGGDLEDIIRGAMSQRTIYLVMEQMTAALDYAAAKGYVHRDIKPSNIMMRSAEDFVLADFGIAKASDSSTQMTQAGLLVGTPSYMSPEQAEGSTLDGRSDLYSMAVVCYEMLTKSVPYEADSAVSTAVKHLTEKIPRLPKNLAAYQPFLDKGMAKKADDRFQSGREMYEAFCEVRGQFRDDEVLTPPRDDIPQRKTPAMGTSVDGTGVMADSDRTVVWSDTGSPISGGTSSGNYRLTPSHAGRDDVISGIRNERRPDAPARKSGSKKWGVAVALVVLAAGGAAGYQYWLQQQQAAPAEASTTAPEENAALIALLDEFNTRLQDEALDAAREALDKATALDPESSALAQAERAWLDAREAQQQRGAEEVLRVTQQNLEVLIEDGQALADNGDPAAAGDKFRTALRLDPDNATARDGLEAALETLSADAEQAISEGDFEQAAAALAAAMALAPEREALSQRQAELPALESAFLQSQTVAEAQALLDKGQYSAAAEAFAAADPNTPGVAEGLAAAADGLVAVARKDVDKHKYDRARERLATAQEWSPDNAAAAALLADIPGLESAWKQEQAAIAERNAAATARANEALSAMSEGDLVAARHGYDALMQDFPEMEITRDVRQRLLDAYAEAVREEIEVKSWESAQGLIAEGQVLAPELAVWQELQEEVEYQEANDRRRLGAY</sequence>
<dbReference type="Proteomes" id="UP000321039">
    <property type="component" value="Unassembled WGS sequence"/>
</dbReference>
<dbReference type="SUPFAM" id="SSF48452">
    <property type="entry name" value="TPR-like"/>
    <property type="match status" value="1"/>
</dbReference>
<dbReference type="Gene3D" id="1.10.510.10">
    <property type="entry name" value="Transferase(Phosphotransferase) domain 1"/>
    <property type="match status" value="1"/>
</dbReference>
<keyword evidence="10" id="KW-1185">Reference proteome</keyword>
<evidence type="ECO:0000256" key="6">
    <source>
        <dbReference type="PROSITE-ProRule" id="PRU10141"/>
    </source>
</evidence>
<accession>A0A5C9A946</accession>
<dbReference type="InterPro" id="IPR011990">
    <property type="entry name" value="TPR-like_helical_dom_sf"/>
</dbReference>
<evidence type="ECO:0000259" key="8">
    <source>
        <dbReference type="PROSITE" id="PS50011"/>
    </source>
</evidence>
<feature type="region of interest" description="Disordered" evidence="7">
    <location>
        <begin position="271"/>
        <end position="295"/>
    </location>
</feature>
<reference evidence="9 10" key="1">
    <citation type="submission" date="2019-08" db="EMBL/GenBank/DDBJ databases">
        <title>Parahaliea maris sp. nov., isolated from the surface seawater.</title>
        <authorList>
            <person name="Liu Y."/>
        </authorList>
    </citation>
    <scope>NUCLEOTIDE SEQUENCE [LARGE SCALE GENOMIC DNA]</scope>
    <source>
        <strain evidence="9 10">HSLHS9</strain>
    </source>
</reference>
<dbReference type="GO" id="GO:0004674">
    <property type="term" value="F:protein serine/threonine kinase activity"/>
    <property type="evidence" value="ECO:0007669"/>
    <property type="project" value="TreeGrafter"/>
</dbReference>
<dbReference type="InterPro" id="IPR017441">
    <property type="entry name" value="Protein_kinase_ATP_BS"/>
</dbReference>
<comment type="caution">
    <text evidence="9">The sequence shown here is derived from an EMBL/GenBank/DDBJ whole genome shotgun (WGS) entry which is preliminary data.</text>
</comment>
<dbReference type="PROSITE" id="PS00107">
    <property type="entry name" value="PROTEIN_KINASE_ATP"/>
    <property type="match status" value="1"/>
</dbReference>
<organism evidence="9 10">
    <name type="scientific">Parahaliea maris</name>
    <dbReference type="NCBI Taxonomy" id="2716870"/>
    <lineage>
        <taxon>Bacteria</taxon>
        <taxon>Pseudomonadati</taxon>
        <taxon>Pseudomonadota</taxon>
        <taxon>Gammaproteobacteria</taxon>
        <taxon>Cellvibrionales</taxon>
        <taxon>Halieaceae</taxon>
        <taxon>Parahaliea</taxon>
    </lineage>
</organism>
<feature type="compositionally biased region" description="Low complexity" evidence="7">
    <location>
        <begin position="310"/>
        <end position="321"/>
    </location>
</feature>
<feature type="region of interest" description="Disordered" evidence="7">
    <location>
        <begin position="310"/>
        <end position="333"/>
    </location>
</feature>
<dbReference type="SUPFAM" id="SSF56112">
    <property type="entry name" value="Protein kinase-like (PK-like)"/>
    <property type="match status" value="1"/>
</dbReference>
<dbReference type="AlphaFoldDB" id="A0A5C9A946"/>
<protein>
    <submittedName>
        <fullName evidence="9">Protein kinase</fullName>
    </submittedName>
</protein>